<dbReference type="Pfam" id="PF09949">
    <property type="entry name" value="APP1_cat"/>
    <property type="match status" value="1"/>
</dbReference>
<feature type="compositionally biased region" description="Basic and acidic residues" evidence="1">
    <location>
        <begin position="293"/>
        <end position="302"/>
    </location>
</feature>
<comment type="caution">
    <text evidence="3">The sequence shown here is derived from an EMBL/GenBank/DDBJ whole genome shotgun (WGS) entry which is preliminary data.</text>
</comment>
<dbReference type="PANTHER" id="PTHR28208:SF3">
    <property type="entry name" value="PHOSPHATIDATE PHOSPHATASE APP1"/>
    <property type="match status" value="1"/>
</dbReference>
<reference evidence="3 4" key="1">
    <citation type="journal article" date="2016" name="Nat. Commun.">
        <title>Thousands of microbial genomes shed light on interconnected biogeochemical processes in an aquifer system.</title>
        <authorList>
            <person name="Anantharaman K."/>
            <person name="Brown C.T."/>
            <person name="Hug L.A."/>
            <person name="Sharon I."/>
            <person name="Castelle C.J."/>
            <person name="Probst A.J."/>
            <person name="Thomas B.C."/>
            <person name="Singh A."/>
            <person name="Wilkins M.J."/>
            <person name="Karaoz U."/>
            <person name="Brodie E.L."/>
            <person name="Williams K.H."/>
            <person name="Hubbard S.S."/>
            <person name="Banfield J.F."/>
        </authorList>
    </citation>
    <scope>NUCLEOTIDE SEQUENCE [LARGE SCALE GENOMIC DNA]</scope>
</reference>
<proteinExistence type="predicted"/>
<gene>
    <name evidence="3" type="ORF">A2140_03430</name>
</gene>
<sequence>MIVSMFLWPAAVALADDELTIQIQHGYGTTQNFVVEGRVVEKRTGRAPRSDDSRLRNLWRNLRQLVNDEQDKVPLRVKFSGQTFETRTDREGNFSVRAATPAAATPGWSPAEVGTPDGELAARAGVLIVPPGNRLGVISDFDDTLIVSNVNDKSKLLRLSLMKNPVQRQVSPGMPAFLRALAARNPLPPAAPVFYLSASPRQLQASIQSFLDRNGYPRGVLLAKKVTDDKTSDPLTDQVRYKTARIEALLRELPALRFVLIGDDGEKDPEIYHDIRTRFPARVEAVYIRRVHPDPDRRRYPEQRPAPPATPGS</sequence>
<dbReference type="EMBL" id="MFSQ01000041">
    <property type="protein sequence ID" value="OGI41041.1"/>
    <property type="molecule type" value="Genomic_DNA"/>
</dbReference>
<dbReference type="InterPro" id="IPR019236">
    <property type="entry name" value="APP1_cat"/>
</dbReference>
<evidence type="ECO:0000256" key="1">
    <source>
        <dbReference type="SAM" id="MobiDB-lite"/>
    </source>
</evidence>
<evidence type="ECO:0000313" key="4">
    <source>
        <dbReference type="Proteomes" id="UP000178379"/>
    </source>
</evidence>
<dbReference type="STRING" id="1817756.A2140_03430"/>
<feature type="region of interest" description="Disordered" evidence="1">
    <location>
        <begin position="293"/>
        <end position="313"/>
    </location>
</feature>
<organism evidence="3 4">
    <name type="scientific">Candidatus Muproteobacteria bacterium RBG_16_62_13</name>
    <dbReference type="NCBI Taxonomy" id="1817756"/>
    <lineage>
        <taxon>Bacteria</taxon>
        <taxon>Pseudomonadati</taxon>
        <taxon>Pseudomonadota</taxon>
        <taxon>Candidatus Muproteobacteria</taxon>
    </lineage>
</organism>
<dbReference type="GO" id="GO:0008195">
    <property type="term" value="F:phosphatidate phosphatase activity"/>
    <property type="evidence" value="ECO:0007669"/>
    <property type="project" value="InterPro"/>
</dbReference>
<feature type="domain" description="Phosphatidate phosphatase APP1 catalytic" evidence="2">
    <location>
        <begin position="136"/>
        <end position="290"/>
    </location>
</feature>
<name>A0A1F6T7C6_9PROT</name>
<dbReference type="Proteomes" id="UP000178379">
    <property type="component" value="Unassembled WGS sequence"/>
</dbReference>
<dbReference type="PANTHER" id="PTHR28208">
    <property type="entry name" value="PHOSPHATIDATE PHOSPHATASE APP1"/>
    <property type="match status" value="1"/>
</dbReference>
<evidence type="ECO:0000313" key="3">
    <source>
        <dbReference type="EMBL" id="OGI41041.1"/>
    </source>
</evidence>
<dbReference type="InterPro" id="IPR052935">
    <property type="entry name" value="Mg2+_PAP"/>
</dbReference>
<feature type="compositionally biased region" description="Pro residues" evidence="1">
    <location>
        <begin position="304"/>
        <end position="313"/>
    </location>
</feature>
<accession>A0A1F6T7C6</accession>
<protein>
    <recommendedName>
        <fullName evidence="2">Phosphatidate phosphatase APP1 catalytic domain-containing protein</fullName>
    </recommendedName>
</protein>
<dbReference type="AlphaFoldDB" id="A0A1F6T7C6"/>
<evidence type="ECO:0000259" key="2">
    <source>
        <dbReference type="Pfam" id="PF09949"/>
    </source>
</evidence>